<sequence>MKIIKRRSLVVIAVVLISMFAGYNFLIEDNIKASPSTNSNKVEVDESSSIDPNKVEVHASWGDEFPDVQSLIKSSDIILVAELEESLNSYQPFNGYEDTFTDATISPIEMLKGEIPKERLIISQYGGVRKDGKFEEFHDFPLLEKDKKYLLFLEKIEDSTERNGKYQAIRGIQGFYTLDEVKSSINSSDAKSLNINAPNKSGITKKVVDLELSELKSLINE</sequence>
<organism evidence="2 3">
    <name type="scientific">Sediminibacillus dalangtanensis</name>
    <dbReference type="NCBI Taxonomy" id="2729421"/>
    <lineage>
        <taxon>Bacteria</taxon>
        <taxon>Bacillati</taxon>
        <taxon>Bacillota</taxon>
        <taxon>Bacilli</taxon>
        <taxon>Bacillales</taxon>
        <taxon>Bacillaceae</taxon>
        <taxon>Sediminibacillus</taxon>
    </lineage>
</organism>
<keyword evidence="1" id="KW-0812">Transmembrane</keyword>
<accession>A0ABX7VVZ0</accession>
<name>A0ABX7VVZ0_9BACI</name>
<dbReference type="Proteomes" id="UP000665043">
    <property type="component" value="Chromosome"/>
</dbReference>
<dbReference type="EMBL" id="CP046956">
    <property type="protein sequence ID" value="QTN00714.1"/>
    <property type="molecule type" value="Genomic_DNA"/>
</dbReference>
<keyword evidence="1" id="KW-0472">Membrane</keyword>
<dbReference type="RefSeq" id="WP_209365851.1">
    <property type="nucleotide sequence ID" value="NZ_CP046956.1"/>
</dbReference>
<evidence type="ECO:0000256" key="1">
    <source>
        <dbReference type="SAM" id="Phobius"/>
    </source>
</evidence>
<evidence type="ECO:0000313" key="3">
    <source>
        <dbReference type="Proteomes" id="UP000665043"/>
    </source>
</evidence>
<gene>
    <name evidence="2" type="ORF">ERJ70_16325</name>
</gene>
<feature type="transmembrane region" description="Helical" evidence="1">
    <location>
        <begin position="9"/>
        <end position="27"/>
    </location>
</feature>
<keyword evidence="3" id="KW-1185">Reference proteome</keyword>
<keyword evidence="1" id="KW-1133">Transmembrane helix</keyword>
<evidence type="ECO:0000313" key="2">
    <source>
        <dbReference type="EMBL" id="QTN00714.1"/>
    </source>
</evidence>
<protein>
    <submittedName>
        <fullName evidence="2">Uncharacterized protein</fullName>
    </submittedName>
</protein>
<proteinExistence type="predicted"/>
<reference evidence="2 3" key="1">
    <citation type="submission" date="2019-12" db="EMBL/GenBank/DDBJ databases">
        <title>The whole genome sequencing of a strain isolated from a Mars analog, Dalangtan Playa.</title>
        <authorList>
            <person name="Huang T."/>
        </authorList>
    </citation>
    <scope>NUCLEOTIDE SEQUENCE [LARGE SCALE GENOMIC DNA]</scope>
    <source>
        <strain evidence="2 3">DP4-553-S</strain>
    </source>
</reference>